<evidence type="ECO:0000256" key="5">
    <source>
        <dbReference type="ARBA" id="ARBA00022989"/>
    </source>
</evidence>
<comment type="pathway">
    <text evidence="7">Cell wall biogenesis; peptidoglycan biosynthesis.</text>
</comment>
<name>A0A173LL13_9ACTN</name>
<feature type="transmembrane region" description="Helical" evidence="7">
    <location>
        <begin position="6"/>
        <end position="26"/>
    </location>
</feature>
<feature type="transmembrane region" description="Helical" evidence="7">
    <location>
        <begin position="338"/>
        <end position="360"/>
    </location>
</feature>
<dbReference type="InterPro" id="IPR003524">
    <property type="entry name" value="PNAcMuramoyl-5peptid_Trfase"/>
</dbReference>
<dbReference type="UniPathway" id="UPA00219"/>
<keyword evidence="7" id="KW-0132">Cell division</keyword>
<dbReference type="PROSITE" id="PS01347">
    <property type="entry name" value="MRAY_1"/>
    <property type="match status" value="1"/>
</dbReference>
<reference evidence="10 11" key="1">
    <citation type="submission" date="2016-06" db="EMBL/GenBank/DDBJ databases">
        <title>Complete genome sequence of a saline-alkali tolerant type strain Dietzia timorensis ID05-A0528T.</title>
        <authorList>
            <person name="Wu X."/>
        </authorList>
    </citation>
    <scope>NUCLEOTIDE SEQUENCE [LARGE SCALE GENOMIC DNA]</scope>
    <source>
        <strain evidence="10 11">ID05-A0528</strain>
    </source>
</reference>
<dbReference type="RefSeq" id="WP_067473157.1">
    <property type="nucleotide sequence ID" value="NZ_CP015961.1"/>
</dbReference>
<dbReference type="OrthoDB" id="9805475at2"/>
<dbReference type="HAMAP" id="MF_00038">
    <property type="entry name" value="MraY"/>
    <property type="match status" value="1"/>
</dbReference>
<feature type="transmembrane region" description="Helical" evidence="7">
    <location>
        <begin position="52"/>
        <end position="74"/>
    </location>
</feature>
<feature type="transmembrane region" description="Helical" evidence="7">
    <location>
        <begin position="121"/>
        <end position="138"/>
    </location>
</feature>
<comment type="catalytic activity">
    <reaction evidence="7">
        <text>UDP-N-acetyl-alpha-D-muramoyl-L-alanyl-gamma-D-glutamyl-meso-2,6-diaminopimeloyl-D-alanyl-D-alanine + di-trans,octa-cis-undecaprenyl phosphate = di-trans,octa-cis-undecaprenyl diphospho-N-acetyl-alpha-D-muramoyl-L-alanyl-D-glutamyl-meso-2,6-diaminopimeloyl-D-alanyl-D-alanine + UMP</text>
        <dbReference type="Rhea" id="RHEA:28386"/>
        <dbReference type="ChEBI" id="CHEBI:57865"/>
        <dbReference type="ChEBI" id="CHEBI:60392"/>
        <dbReference type="ChEBI" id="CHEBI:61386"/>
        <dbReference type="ChEBI" id="CHEBI:61387"/>
        <dbReference type="EC" id="2.7.8.13"/>
    </reaction>
</comment>
<dbReference type="GO" id="GO:0008360">
    <property type="term" value="P:regulation of cell shape"/>
    <property type="evidence" value="ECO:0007669"/>
    <property type="project" value="UniProtKB-KW"/>
</dbReference>
<keyword evidence="7" id="KW-0131">Cell cycle</keyword>
<keyword evidence="5 7" id="KW-1133">Transmembrane helix</keyword>
<evidence type="ECO:0000256" key="4">
    <source>
        <dbReference type="ARBA" id="ARBA00022692"/>
    </source>
</evidence>
<evidence type="ECO:0000256" key="1">
    <source>
        <dbReference type="ARBA" id="ARBA00004141"/>
    </source>
</evidence>
<comment type="cofactor">
    <cofactor evidence="7 9">
        <name>Mg(2+)</name>
        <dbReference type="ChEBI" id="CHEBI:18420"/>
    </cofactor>
</comment>
<dbReference type="GO" id="GO:0046872">
    <property type="term" value="F:metal ion binding"/>
    <property type="evidence" value="ECO:0007669"/>
    <property type="project" value="UniProtKB-KW"/>
</dbReference>
<organism evidence="10 11">
    <name type="scientific">Dietzia timorensis</name>
    <dbReference type="NCBI Taxonomy" id="499555"/>
    <lineage>
        <taxon>Bacteria</taxon>
        <taxon>Bacillati</taxon>
        <taxon>Actinomycetota</taxon>
        <taxon>Actinomycetes</taxon>
        <taxon>Mycobacteriales</taxon>
        <taxon>Dietziaceae</taxon>
        <taxon>Dietzia</taxon>
    </lineage>
</organism>
<dbReference type="EMBL" id="CP015961">
    <property type="protein sequence ID" value="ANI92161.1"/>
    <property type="molecule type" value="Genomic_DNA"/>
</dbReference>
<evidence type="ECO:0000256" key="7">
    <source>
        <dbReference type="HAMAP-Rule" id="MF_00038"/>
    </source>
</evidence>
<evidence type="ECO:0000256" key="8">
    <source>
        <dbReference type="NCBIfam" id="TIGR00445"/>
    </source>
</evidence>
<feature type="transmembrane region" description="Helical" evidence="7">
    <location>
        <begin position="158"/>
        <end position="178"/>
    </location>
</feature>
<feature type="transmembrane region" description="Helical" evidence="7">
    <location>
        <begin position="190"/>
        <end position="213"/>
    </location>
</feature>
<dbReference type="GO" id="GO:0005886">
    <property type="term" value="C:plasma membrane"/>
    <property type="evidence" value="ECO:0007669"/>
    <property type="project" value="UniProtKB-SubCell"/>
</dbReference>
<dbReference type="Pfam" id="PF10555">
    <property type="entry name" value="MraY_sig1"/>
    <property type="match status" value="1"/>
</dbReference>
<dbReference type="InterPro" id="IPR018480">
    <property type="entry name" value="PNAcMuramoyl-5peptid_Trfase_CS"/>
</dbReference>
<comment type="subcellular location">
    <subcellularLocation>
        <location evidence="7">Cell membrane</location>
        <topology evidence="7">Multi-pass membrane protein</topology>
    </subcellularLocation>
    <subcellularLocation>
        <location evidence="1">Membrane</location>
        <topology evidence="1">Multi-pass membrane protein</topology>
    </subcellularLocation>
</comment>
<dbReference type="GO" id="GO:0009252">
    <property type="term" value="P:peptidoglycan biosynthetic process"/>
    <property type="evidence" value="ECO:0007669"/>
    <property type="project" value="UniProtKB-UniRule"/>
</dbReference>
<evidence type="ECO:0000256" key="2">
    <source>
        <dbReference type="ARBA" id="ARBA00005583"/>
    </source>
</evidence>
<feature type="transmembrane region" description="Helical" evidence="7">
    <location>
        <begin position="259"/>
        <end position="278"/>
    </location>
</feature>
<feature type="binding site" evidence="9">
    <location>
        <position position="183"/>
    </location>
    <ligand>
        <name>Mg(2+)</name>
        <dbReference type="ChEBI" id="CHEBI:18420"/>
    </ligand>
</feature>
<dbReference type="InterPro" id="IPR000715">
    <property type="entry name" value="Glycosyl_transferase_4"/>
</dbReference>
<keyword evidence="7" id="KW-1003">Cell membrane</keyword>
<dbReference type="EC" id="2.7.8.13" evidence="7 8"/>
<feature type="transmembrane region" description="Helical" evidence="7">
    <location>
        <begin position="80"/>
        <end position="101"/>
    </location>
</feature>
<evidence type="ECO:0000256" key="6">
    <source>
        <dbReference type="ARBA" id="ARBA00023136"/>
    </source>
</evidence>
<accession>A0A173LL13</accession>
<keyword evidence="6 7" id="KW-0472">Membrane</keyword>
<feature type="transmembrane region" description="Helical" evidence="7">
    <location>
        <begin position="233"/>
        <end position="252"/>
    </location>
</feature>
<dbReference type="PANTHER" id="PTHR22926:SF5">
    <property type="entry name" value="PHOSPHO-N-ACETYLMURAMOYL-PENTAPEPTIDE-TRANSFERASE HOMOLOG"/>
    <property type="match status" value="1"/>
</dbReference>
<dbReference type="AlphaFoldDB" id="A0A173LL13"/>
<keyword evidence="7" id="KW-0573">Peptidoglycan synthesis</keyword>
<proteinExistence type="inferred from homology"/>
<keyword evidence="7 9" id="KW-0460">Magnesium</keyword>
<evidence type="ECO:0000313" key="10">
    <source>
        <dbReference type="EMBL" id="ANI92161.1"/>
    </source>
</evidence>
<dbReference type="GO" id="GO:0051992">
    <property type="term" value="F:UDP-N-acetylmuramoyl-L-alanyl-D-glutamyl-meso-2,6-diaminopimelyl-D-alanyl-D-alanine:undecaprenyl-phosphate transferase activity"/>
    <property type="evidence" value="ECO:0007669"/>
    <property type="project" value="RHEA"/>
</dbReference>
<evidence type="ECO:0000256" key="3">
    <source>
        <dbReference type="ARBA" id="ARBA00022679"/>
    </source>
</evidence>
<sequence length="363" mass="38998">MTQIIVAGIVAFVVSVFLTPLLIQYFRRFGYGQTIREEGPQSHQAKRGTPTMGGIAIVIGIWAGYIAAGLTGLFTIGGGGFTASGLLVMFLATALGLVGFFDDGLKVVKRHNLGLNKLQKTLGQVTAAILFGILVLFFRNDQGLTPASTNLSFTRDFISISMPAFVFVIFVLILVWSWSNAVNFTDGLDGLASGAVALVMAVYTIISFWQFRYSCVGGDSDNLLGCYTVRDPLDIAVICAAAMGACAGFLWWNAAPAKIFMGDTGSLTLGGIIAGVSVVSQTELLMIVAGSLFVLEIASVVIQVVMFRSTGRRPFRMTPIHHHFELGGWKETTVTIRFWLLTIISCGMALAIFYGEWLAAAAM</sequence>
<keyword evidence="7" id="KW-0961">Cell wall biogenesis/degradation</keyword>
<dbReference type="GO" id="GO:0008963">
    <property type="term" value="F:phospho-N-acetylmuramoyl-pentapeptide-transferase activity"/>
    <property type="evidence" value="ECO:0007669"/>
    <property type="project" value="UniProtKB-UniRule"/>
</dbReference>
<feature type="binding site" evidence="9">
    <location>
        <position position="263"/>
    </location>
    <ligand>
        <name>Mg(2+)</name>
        <dbReference type="ChEBI" id="CHEBI:18420"/>
    </ligand>
</feature>
<dbReference type="CDD" id="cd06852">
    <property type="entry name" value="GT_MraY"/>
    <property type="match status" value="1"/>
</dbReference>
<keyword evidence="3 7" id="KW-0808">Transferase</keyword>
<comment type="function">
    <text evidence="7">Catalyzes the initial step of the lipid cycle reactions in the biosynthesis of the cell wall peptidoglycan: transfers peptidoglycan precursor phospho-MurNAc-pentapeptide from UDP-MurNAc-pentapeptide onto the lipid carrier undecaprenyl phosphate, yielding undecaprenyl-pyrophosphoryl-MurNAc-pentapeptide, known as lipid I.</text>
</comment>
<feature type="transmembrane region" description="Helical" evidence="7">
    <location>
        <begin position="284"/>
        <end position="307"/>
    </location>
</feature>
<dbReference type="GO" id="GO:0051301">
    <property type="term" value="P:cell division"/>
    <property type="evidence" value="ECO:0007669"/>
    <property type="project" value="UniProtKB-KW"/>
</dbReference>
<keyword evidence="4 7" id="KW-0812">Transmembrane</keyword>
<keyword evidence="7" id="KW-0133">Cell shape</keyword>
<dbReference type="PANTHER" id="PTHR22926">
    <property type="entry name" value="PHOSPHO-N-ACETYLMURAMOYL-PENTAPEPTIDE-TRANSFERASE"/>
    <property type="match status" value="1"/>
</dbReference>
<dbReference type="Proteomes" id="UP000186104">
    <property type="component" value="Chromosome"/>
</dbReference>
<comment type="similarity">
    <text evidence="2 7">Belongs to the glycosyltransferase 4 family. MraY subfamily.</text>
</comment>
<evidence type="ECO:0000256" key="9">
    <source>
        <dbReference type="PIRSR" id="PIRSR600715-1"/>
    </source>
</evidence>
<evidence type="ECO:0000313" key="11">
    <source>
        <dbReference type="Proteomes" id="UP000186104"/>
    </source>
</evidence>
<dbReference type="STRING" id="499555.BJL86_1379"/>
<dbReference type="KEGG" id="dtm:BJL86_1379"/>
<dbReference type="NCBIfam" id="TIGR00445">
    <property type="entry name" value="mraY"/>
    <property type="match status" value="1"/>
</dbReference>
<keyword evidence="11" id="KW-1185">Reference proteome</keyword>
<dbReference type="PROSITE" id="PS01348">
    <property type="entry name" value="MRAY_2"/>
    <property type="match status" value="1"/>
</dbReference>
<keyword evidence="7 9" id="KW-0479">Metal-binding</keyword>
<dbReference type="GO" id="GO:0071555">
    <property type="term" value="P:cell wall organization"/>
    <property type="evidence" value="ECO:0007669"/>
    <property type="project" value="UniProtKB-KW"/>
</dbReference>
<gene>
    <name evidence="7" type="primary">mraY</name>
    <name evidence="10" type="ORF">BJL86_1379</name>
</gene>
<protein>
    <recommendedName>
        <fullName evidence="7 8">Phospho-N-acetylmuramoyl-pentapeptide-transferase</fullName>
        <ecNumber evidence="7 8">2.7.8.13</ecNumber>
    </recommendedName>
    <alternativeName>
        <fullName evidence="7">UDP-MurNAc-pentapeptide phosphotransferase</fullName>
    </alternativeName>
</protein>
<dbReference type="Pfam" id="PF00953">
    <property type="entry name" value="Glycos_transf_4"/>
    <property type="match status" value="1"/>
</dbReference>